<evidence type="ECO:0000256" key="1">
    <source>
        <dbReference type="SAM" id="Phobius"/>
    </source>
</evidence>
<keyword evidence="1" id="KW-0472">Membrane</keyword>
<comment type="caution">
    <text evidence="2">The sequence shown here is derived from an EMBL/GenBank/DDBJ whole genome shotgun (WGS) entry which is preliminary data.</text>
</comment>
<feature type="transmembrane region" description="Helical" evidence="1">
    <location>
        <begin position="9"/>
        <end position="29"/>
    </location>
</feature>
<protein>
    <submittedName>
        <fullName evidence="2">Uncharacterized protein</fullName>
    </submittedName>
</protein>
<feature type="transmembrane region" description="Helical" evidence="1">
    <location>
        <begin position="69"/>
        <end position="91"/>
    </location>
</feature>
<dbReference type="AlphaFoldDB" id="A0A2H0BF81"/>
<sequence length="127" mass="14353">MKIRNHGQASLLTIIVIVIVVFGASSLAFHGMTHDGQMTGCPILMDKDVICSMSAQEHLSAWQSMFRAITPQILLLTALLLIVVPIFRYLLYKPPRLLYFQHKERFVSILDHLQEAFSSGLIHSKAY</sequence>
<dbReference type="EMBL" id="PCST01000022">
    <property type="protein sequence ID" value="PIP55680.1"/>
    <property type="molecule type" value="Genomic_DNA"/>
</dbReference>
<reference evidence="2 3" key="1">
    <citation type="submission" date="2017-09" db="EMBL/GenBank/DDBJ databases">
        <title>Depth-based differentiation of microbial function through sediment-hosted aquifers and enrichment of novel symbionts in the deep terrestrial subsurface.</title>
        <authorList>
            <person name="Probst A.J."/>
            <person name="Ladd B."/>
            <person name="Jarett J.K."/>
            <person name="Geller-Mcgrath D.E."/>
            <person name="Sieber C.M."/>
            <person name="Emerson J.B."/>
            <person name="Anantharaman K."/>
            <person name="Thomas B.C."/>
            <person name="Malmstrom R."/>
            <person name="Stieglmeier M."/>
            <person name="Klingl A."/>
            <person name="Woyke T."/>
            <person name="Ryan C.M."/>
            <person name="Banfield J.F."/>
        </authorList>
    </citation>
    <scope>NUCLEOTIDE SEQUENCE [LARGE SCALE GENOMIC DNA]</scope>
    <source>
        <strain evidence="2">CG22_combo_CG10-13_8_21_14_all_42_17</strain>
    </source>
</reference>
<gene>
    <name evidence="2" type="ORF">COX06_01990</name>
</gene>
<keyword evidence="1" id="KW-1133">Transmembrane helix</keyword>
<name>A0A2H0BF81_9BACT</name>
<accession>A0A2H0BF81</accession>
<organism evidence="2 3">
    <name type="scientific">Candidatus Zambryskibacteria bacterium CG22_combo_CG10-13_8_21_14_all_42_17</name>
    <dbReference type="NCBI Taxonomy" id="1975118"/>
    <lineage>
        <taxon>Bacteria</taxon>
        <taxon>Candidatus Zambryskiibacteriota</taxon>
    </lineage>
</organism>
<proteinExistence type="predicted"/>
<evidence type="ECO:0000313" key="2">
    <source>
        <dbReference type="EMBL" id="PIP55680.1"/>
    </source>
</evidence>
<dbReference type="Proteomes" id="UP000229794">
    <property type="component" value="Unassembled WGS sequence"/>
</dbReference>
<keyword evidence="1" id="KW-0812">Transmembrane</keyword>
<evidence type="ECO:0000313" key="3">
    <source>
        <dbReference type="Proteomes" id="UP000229794"/>
    </source>
</evidence>